<organism evidence="3 4">
    <name type="scientific">Oikopleura dioica</name>
    <name type="common">Tunicate</name>
    <dbReference type="NCBI Taxonomy" id="34765"/>
    <lineage>
        <taxon>Eukaryota</taxon>
        <taxon>Metazoa</taxon>
        <taxon>Chordata</taxon>
        <taxon>Tunicata</taxon>
        <taxon>Appendicularia</taxon>
        <taxon>Copelata</taxon>
        <taxon>Oikopleuridae</taxon>
        <taxon>Oikopleura</taxon>
    </lineage>
</organism>
<reference evidence="3 4" key="1">
    <citation type="submission" date="2021-04" db="EMBL/GenBank/DDBJ databases">
        <authorList>
            <person name="Bliznina A."/>
        </authorList>
    </citation>
    <scope>NUCLEOTIDE SEQUENCE [LARGE SCALE GENOMIC DNA]</scope>
</reference>
<dbReference type="Proteomes" id="UP001158576">
    <property type="component" value="Chromosome 2"/>
</dbReference>
<dbReference type="SUPFAM" id="SSF47113">
    <property type="entry name" value="Histone-fold"/>
    <property type="match status" value="1"/>
</dbReference>
<sequence>MARTKSSPVKTGTCSVAAPCNNRQCRHGAPKRRYKFKPGTVAKREAIDMQLSTQLLIRKLPFARLTKEVVKTIQYPLRIASKALEALQTAVESRIVDIFNDAGEFTTHAKRKTLQKRDMELALRLRGRR</sequence>
<keyword evidence="4" id="KW-1185">Reference proteome</keyword>
<evidence type="ECO:0000313" key="3">
    <source>
        <dbReference type="EMBL" id="CAG5112996.1"/>
    </source>
</evidence>
<evidence type="ECO:0000259" key="2">
    <source>
        <dbReference type="Pfam" id="PF00125"/>
    </source>
</evidence>
<dbReference type="PANTHER" id="PTHR11426">
    <property type="entry name" value="HISTONE H3"/>
    <property type="match status" value="1"/>
</dbReference>
<name>A0ABN7T8Z9_OIKDI</name>
<accession>A0ABN7T8Z9</accession>
<dbReference type="InterPro" id="IPR009072">
    <property type="entry name" value="Histone-fold"/>
</dbReference>
<dbReference type="InterPro" id="IPR000164">
    <property type="entry name" value="Histone_H3/CENP-A"/>
</dbReference>
<proteinExistence type="inferred from homology"/>
<dbReference type="EMBL" id="OU015567">
    <property type="protein sequence ID" value="CAG5112996.1"/>
    <property type="molecule type" value="Genomic_DNA"/>
</dbReference>
<gene>
    <name evidence="3" type="ORF">OKIOD_LOCUS15912</name>
</gene>
<dbReference type="InterPro" id="IPR007125">
    <property type="entry name" value="H2A/H2B/H3"/>
</dbReference>
<dbReference type="Gene3D" id="1.10.20.10">
    <property type="entry name" value="Histone, subunit A"/>
    <property type="match status" value="1"/>
</dbReference>
<dbReference type="Pfam" id="PF00125">
    <property type="entry name" value="Histone"/>
    <property type="match status" value="1"/>
</dbReference>
<evidence type="ECO:0000313" key="4">
    <source>
        <dbReference type="Proteomes" id="UP001158576"/>
    </source>
</evidence>
<feature type="domain" description="Core Histone H2A/H2B/H3" evidence="2">
    <location>
        <begin position="38"/>
        <end position="125"/>
    </location>
</feature>
<dbReference type="PRINTS" id="PR00622">
    <property type="entry name" value="HISTONEH3"/>
</dbReference>
<comment type="similarity">
    <text evidence="1">Belongs to the histone H3 family.</text>
</comment>
<dbReference type="SMART" id="SM00428">
    <property type="entry name" value="H3"/>
    <property type="match status" value="1"/>
</dbReference>
<protein>
    <submittedName>
        <fullName evidence="3">Oidioi.mRNA.OKI2018_I69.chr2.g7147.t1.cds</fullName>
    </submittedName>
</protein>
<evidence type="ECO:0000256" key="1">
    <source>
        <dbReference type="ARBA" id="ARBA00010343"/>
    </source>
</evidence>